<gene>
    <name evidence="5" type="ORF">RclHR1_02830009</name>
</gene>
<keyword evidence="6" id="KW-1185">Reference proteome</keyword>
<dbReference type="InterPro" id="IPR011009">
    <property type="entry name" value="Kinase-like_dom_sf"/>
</dbReference>
<keyword evidence="2" id="KW-0067">ATP-binding</keyword>
<name>A0A2Z6R370_9GLOM</name>
<feature type="domain" description="Protein kinase" evidence="4">
    <location>
        <begin position="214"/>
        <end position="488"/>
    </location>
</feature>
<evidence type="ECO:0000313" key="5">
    <source>
        <dbReference type="EMBL" id="GBB96773.1"/>
    </source>
</evidence>
<reference evidence="5 6" key="1">
    <citation type="submission" date="2017-11" db="EMBL/GenBank/DDBJ databases">
        <title>The genome of Rhizophagus clarus HR1 reveals common genetic basis of auxotrophy among arbuscular mycorrhizal fungi.</title>
        <authorList>
            <person name="Kobayashi Y."/>
        </authorList>
    </citation>
    <scope>NUCLEOTIDE SEQUENCE [LARGE SCALE GENOMIC DNA]</scope>
    <source>
        <strain evidence="5 6">HR1</strain>
    </source>
</reference>
<keyword evidence="1" id="KW-0547">Nucleotide-binding</keyword>
<evidence type="ECO:0000313" key="6">
    <source>
        <dbReference type="Proteomes" id="UP000247702"/>
    </source>
</evidence>
<evidence type="ECO:0000256" key="2">
    <source>
        <dbReference type="ARBA" id="ARBA00022840"/>
    </source>
</evidence>
<feature type="region of interest" description="Disordered" evidence="3">
    <location>
        <begin position="1"/>
        <end position="23"/>
    </location>
</feature>
<dbReference type="EMBL" id="BEXD01002035">
    <property type="protein sequence ID" value="GBB96773.1"/>
    <property type="molecule type" value="Genomic_DNA"/>
</dbReference>
<evidence type="ECO:0000256" key="1">
    <source>
        <dbReference type="ARBA" id="ARBA00022741"/>
    </source>
</evidence>
<dbReference type="InterPro" id="IPR000719">
    <property type="entry name" value="Prot_kinase_dom"/>
</dbReference>
<dbReference type="Proteomes" id="UP000247702">
    <property type="component" value="Unassembled WGS sequence"/>
</dbReference>
<dbReference type="Gene3D" id="3.30.200.20">
    <property type="entry name" value="Phosphorylase Kinase, domain 1"/>
    <property type="match status" value="1"/>
</dbReference>
<evidence type="ECO:0000256" key="3">
    <source>
        <dbReference type="SAM" id="MobiDB-lite"/>
    </source>
</evidence>
<dbReference type="InterPro" id="IPR051681">
    <property type="entry name" value="Ser/Thr_Kinases-Pseudokinases"/>
</dbReference>
<dbReference type="InterPro" id="IPR001245">
    <property type="entry name" value="Ser-Thr/Tyr_kinase_cat_dom"/>
</dbReference>
<dbReference type="PANTHER" id="PTHR44329">
    <property type="entry name" value="SERINE/THREONINE-PROTEIN KINASE TNNI3K-RELATED"/>
    <property type="match status" value="1"/>
</dbReference>
<dbReference type="GO" id="GO:0004672">
    <property type="term" value="F:protein kinase activity"/>
    <property type="evidence" value="ECO:0007669"/>
    <property type="project" value="InterPro"/>
</dbReference>
<feature type="compositionally biased region" description="Polar residues" evidence="3">
    <location>
        <begin position="1"/>
        <end position="11"/>
    </location>
</feature>
<sequence>MSHISENNEFSSKGKRNSENEEEKPYIEFIPVENELNYSSMDIDYYPSQLSSLSPFTTVKRLRLDNGIEETCEGSLETTAVRTTIGRVAHDHRTNTLDHNIFNNIQEQCEFEKQSIIVDESLTIDEKTEAIKLLTKYYDKEKVLLNEGTRRICENCNQECLATLYCENCIRNYLKANFSNWTSGNDDVDNLIQTCQLETLTPDKIIEWIPFNNIQNINYLTKGGFSKIYTADWTNGCFYEWDSVKQQLKRIGTHKVILKKLENTESASLSRNWFDEVKHHLILSNKHDFIVRCFGLTKNPSNGNYMLMMRQLDTNLRKYLRQNHNKLTWKGIIQIAVNIVTALSSIHKEGLIHTDLHSGNILYYTYTNSWYIGDFGACRSINNESPQALYGNLSYIAPEIITNNKYSFASDIYSFAILMWEISSGKQPYYQHNYDLATMIINGMRPEIVPGTPIEYKILMEQCWDADPSKRPDIVTLTKKIREINLYYQSIPNESIQSNSLNINNLENYLDYNLDNNNENKIKETTRNPLEKTDSRLLNFSNIYIKPKNATEEELKAFYNSNNSSAYNFNISQDFNSLSNKNNDNILESSDILTKEIDINNSSSYSERQDESHNNNDNNSEVKNSIFWSDALEARLCELYMKDDVIDIYWGRPVEENLSGSTKWNIYVITRGLYYPYVKTEMIADGQVIHFIAEEVGFAIPNDPLPSSIEIPQDLKEIFDEALDNELGLSFREAHYNLVGIGTGYKQIGGKFTEIPAIIFYVRQKGILRRGCDGLFPKNIHGFPTDVIEACAAIPCAGLGEDTCRRYQENVRIGSSIGMGSNETQTTTGTLSAVAYENISPNRIGIISCEHVLKFNESNSKENITIYQPSYDDQFEPRRRLKELLELSQELGENEYKNDINIMKEKLNISESQDSKLATYVKGIRKNFKINNKEYGIDAGFCVFDNESRKLYSKNFPIPQSYLKNAGLSTSLEGTYTYNELKFFNYNNRVFKVGRTTGLTLGQLLPTDQAIACTLTHESIKDSKNLEMEKHIPCYDNADQKIFIGYMKSQLDSEIRQKRKKCYPAVWFDRQLVFKFKSGDFDSGDSGASIIDETGKALGILHAKWITSYQTYGIASPYFAVLEALNVSICLSPDGVTPTITSSSIISPPYSDDQSE</sequence>
<protein>
    <recommendedName>
        <fullName evidence="4">Protein kinase domain-containing protein</fullName>
    </recommendedName>
</protein>
<dbReference type="Pfam" id="PF07714">
    <property type="entry name" value="PK_Tyr_Ser-Thr"/>
    <property type="match status" value="1"/>
</dbReference>
<comment type="caution">
    <text evidence="5">The sequence shown here is derived from an EMBL/GenBank/DDBJ whole genome shotgun (WGS) entry which is preliminary data.</text>
</comment>
<proteinExistence type="predicted"/>
<dbReference type="AlphaFoldDB" id="A0A2Z6R370"/>
<dbReference type="Gene3D" id="1.10.510.10">
    <property type="entry name" value="Transferase(Phosphotransferase) domain 1"/>
    <property type="match status" value="1"/>
</dbReference>
<dbReference type="GO" id="GO:0097527">
    <property type="term" value="P:necroptotic signaling pathway"/>
    <property type="evidence" value="ECO:0007669"/>
    <property type="project" value="TreeGrafter"/>
</dbReference>
<dbReference type="SUPFAM" id="SSF56112">
    <property type="entry name" value="Protein kinase-like (PK-like)"/>
    <property type="match status" value="1"/>
</dbReference>
<dbReference type="PROSITE" id="PS50011">
    <property type="entry name" value="PROTEIN_KINASE_DOM"/>
    <property type="match status" value="1"/>
</dbReference>
<organism evidence="5 6">
    <name type="scientific">Rhizophagus clarus</name>
    <dbReference type="NCBI Taxonomy" id="94130"/>
    <lineage>
        <taxon>Eukaryota</taxon>
        <taxon>Fungi</taxon>
        <taxon>Fungi incertae sedis</taxon>
        <taxon>Mucoromycota</taxon>
        <taxon>Glomeromycotina</taxon>
        <taxon>Glomeromycetes</taxon>
        <taxon>Glomerales</taxon>
        <taxon>Glomeraceae</taxon>
        <taxon>Rhizophagus</taxon>
    </lineage>
</organism>
<dbReference type="PANTHER" id="PTHR44329:SF298">
    <property type="entry name" value="MIXED LINEAGE KINASE DOMAIN-LIKE PROTEIN"/>
    <property type="match status" value="1"/>
</dbReference>
<accession>A0A2Z6R370</accession>
<evidence type="ECO:0000259" key="4">
    <source>
        <dbReference type="PROSITE" id="PS50011"/>
    </source>
</evidence>
<dbReference type="GO" id="GO:0005524">
    <property type="term" value="F:ATP binding"/>
    <property type="evidence" value="ECO:0007669"/>
    <property type="project" value="UniProtKB-KW"/>
</dbReference>